<evidence type="ECO:0000313" key="4">
    <source>
        <dbReference type="Proteomes" id="UP000294911"/>
    </source>
</evidence>
<name>A0A4R2R411_9PSEU</name>
<keyword evidence="4" id="KW-1185">Reference proteome</keyword>
<keyword evidence="2" id="KW-0472">Membrane</keyword>
<comment type="caution">
    <text evidence="3">The sequence shown here is derived from an EMBL/GenBank/DDBJ whole genome shotgun (WGS) entry which is preliminary data.</text>
</comment>
<sequence length="96" mass="11273">MLWLLGEIWVWCLISFVLGGLVSALVFIGPAKRRMAAALLEERRRHTAPHRQPPQRQQRSEHPRQPAAHRAPEQEPPERIQQPRVALRYPQHDYDE</sequence>
<accession>A0A4R2R411</accession>
<keyword evidence="2" id="KW-0812">Transmembrane</keyword>
<dbReference type="EMBL" id="SLXQ01000001">
    <property type="protein sequence ID" value="TCP56624.1"/>
    <property type="molecule type" value="Genomic_DNA"/>
</dbReference>
<evidence type="ECO:0000256" key="1">
    <source>
        <dbReference type="SAM" id="MobiDB-lite"/>
    </source>
</evidence>
<organism evidence="3 4">
    <name type="scientific">Tamaricihabitans halophyticus</name>
    <dbReference type="NCBI Taxonomy" id="1262583"/>
    <lineage>
        <taxon>Bacteria</taxon>
        <taxon>Bacillati</taxon>
        <taxon>Actinomycetota</taxon>
        <taxon>Actinomycetes</taxon>
        <taxon>Pseudonocardiales</taxon>
        <taxon>Pseudonocardiaceae</taxon>
        <taxon>Tamaricihabitans</taxon>
    </lineage>
</organism>
<feature type="transmembrane region" description="Helical" evidence="2">
    <location>
        <begin position="6"/>
        <end position="28"/>
    </location>
</feature>
<keyword evidence="2" id="KW-1133">Transmembrane helix</keyword>
<gene>
    <name evidence="3" type="ORF">EV191_101569</name>
</gene>
<dbReference type="AlphaFoldDB" id="A0A4R2R411"/>
<feature type="compositionally biased region" description="Basic and acidic residues" evidence="1">
    <location>
        <begin position="58"/>
        <end position="78"/>
    </location>
</feature>
<dbReference type="Proteomes" id="UP000294911">
    <property type="component" value="Unassembled WGS sequence"/>
</dbReference>
<evidence type="ECO:0000256" key="2">
    <source>
        <dbReference type="SAM" id="Phobius"/>
    </source>
</evidence>
<reference evidence="3 4" key="1">
    <citation type="submission" date="2019-03" db="EMBL/GenBank/DDBJ databases">
        <title>Genomic Encyclopedia of Type Strains, Phase IV (KMG-IV): sequencing the most valuable type-strain genomes for metagenomic binning, comparative biology and taxonomic classification.</title>
        <authorList>
            <person name="Goeker M."/>
        </authorList>
    </citation>
    <scope>NUCLEOTIDE SEQUENCE [LARGE SCALE GENOMIC DNA]</scope>
    <source>
        <strain evidence="3 4">DSM 45765</strain>
    </source>
</reference>
<evidence type="ECO:0000313" key="3">
    <source>
        <dbReference type="EMBL" id="TCP56624.1"/>
    </source>
</evidence>
<evidence type="ECO:0008006" key="5">
    <source>
        <dbReference type="Google" id="ProtNLM"/>
    </source>
</evidence>
<feature type="region of interest" description="Disordered" evidence="1">
    <location>
        <begin position="39"/>
        <end position="96"/>
    </location>
</feature>
<proteinExistence type="predicted"/>
<dbReference type="OrthoDB" id="3637927at2"/>
<dbReference type="RefSeq" id="WP_132875199.1">
    <property type="nucleotide sequence ID" value="NZ_SLXQ01000001.1"/>
</dbReference>
<protein>
    <recommendedName>
        <fullName evidence="5">LapA family protein</fullName>
    </recommendedName>
</protein>